<dbReference type="STRING" id="1172190.M947_08115"/>
<evidence type="ECO:0000313" key="3">
    <source>
        <dbReference type="EMBL" id="EQB39116.1"/>
    </source>
</evidence>
<dbReference type="PANTHER" id="PTHR30535:SF34">
    <property type="entry name" value="MOLYBDATE-BINDING PROTEIN MOLA"/>
    <property type="match status" value="1"/>
</dbReference>
<feature type="domain" description="Fe/B12 periplasmic-binding" evidence="2">
    <location>
        <begin position="19"/>
        <end position="271"/>
    </location>
</feature>
<evidence type="ECO:0000259" key="2">
    <source>
        <dbReference type="PROSITE" id="PS50983"/>
    </source>
</evidence>
<dbReference type="OrthoDB" id="9787830at2"/>
<dbReference type="Gene3D" id="3.40.50.1980">
    <property type="entry name" value="Nitrogenase molybdenum iron protein domain"/>
    <property type="match status" value="2"/>
</dbReference>
<sequence length="275" mass="30577">MRILILILLSLLTLSATERVISLSPSITEIVYALQKGDKLVGTSSYSLYPKEAQKLPIVGNYSSPHLEKILELNPSIVIGEDFNQNTLKKLKHFGITTLTLRLKTITDIKNSIEKLAKTIDSNEAKKLIKDIDDAVKKAHRSQNPHSVMIVYGLREELSSSTYIAGKDIFFEDIIKLSGNTNAYTATSTSQPVLNYENIIALNPEQIIILHSHATEPNVDVKKALKAWHAIPTKASKNGNISVVDEDYLHIPSHRIALTIKVLSNEMHKNYNAGD</sequence>
<dbReference type="PROSITE" id="PS50983">
    <property type="entry name" value="FE_B12_PBP"/>
    <property type="match status" value="1"/>
</dbReference>
<proteinExistence type="predicted"/>
<keyword evidence="1" id="KW-0732">Signal</keyword>
<dbReference type="PANTHER" id="PTHR30535">
    <property type="entry name" value="VITAMIN B12-BINDING PROTEIN"/>
    <property type="match status" value="1"/>
</dbReference>
<gene>
    <name evidence="3" type="ORF">M947_08115</name>
</gene>
<protein>
    <recommendedName>
        <fullName evidence="2">Fe/B12 periplasmic-binding domain-containing protein</fullName>
    </recommendedName>
</protein>
<accession>T0JLX2</accession>
<dbReference type="Pfam" id="PF01497">
    <property type="entry name" value="Peripla_BP_2"/>
    <property type="match status" value="1"/>
</dbReference>
<name>T0JLX2_9BACT</name>
<dbReference type="InterPro" id="IPR002491">
    <property type="entry name" value="ABC_transptr_periplasmic_BD"/>
</dbReference>
<dbReference type="Proteomes" id="UP000015520">
    <property type="component" value="Unassembled WGS sequence"/>
</dbReference>
<dbReference type="RefSeq" id="WP_021287878.1">
    <property type="nucleotide sequence ID" value="NZ_AUPZ01000010.1"/>
</dbReference>
<comment type="caution">
    <text evidence="3">The sequence shown here is derived from an EMBL/GenBank/DDBJ whole genome shotgun (WGS) entry which is preliminary data.</text>
</comment>
<dbReference type="eggNOG" id="COG4558">
    <property type="taxonomic scope" value="Bacteria"/>
</dbReference>
<keyword evidence="4" id="KW-1185">Reference proteome</keyword>
<dbReference type="EMBL" id="AUPZ01000010">
    <property type="protein sequence ID" value="EQB39116.1"/>
    <property type="molecule type" value="Genomic_DNA"/>
</dbReference>
<dbReference type="PATRIC" id="fig|1172190.3.peg.1566"/>
<dbReference type="InterPro" id="IPR054828">
    <property type="entry name" value="Vit_B12_bind_prot"/>
</dbReference>
<dbReference type="NCBIfam" id="NF038402">
    <property type="entry name" value="TroA_like"/>
    <property type="match status" value="1"/>
</dbReference>
<dbReference type="InterPro" id="IPR050902">
    <property type="entry name" value="ABC_Transporter_SBP"/>
</dbReference>
<organism evidence="3 4">
    <name type="scientific">Sulfurimonas hongkongensis</name>
    <dbReference type="NCBI Taxonomy" id="1172190"/>
    <lineage>
        <taxon>Bacteria</taxon>
        <taxon>Pseudomonadati</taxon>
        <taxon>Campylobacterota</taxon>
        <taxon>Epsilonproteobacteria</taxon>
        <taxon>Campylobacterales</taxon>
        <taxon>Sulfurimonadaceae</taxon>
        <taxon>Sulfurimonas</taxon>
    </lineage>
</organism>
<evidence type="ECO:0000313" key="4">
    <source>
        <dbReference type="Proteomes" id="UP000015520"/>
    </source>
</evidence>
<dbReference type="AlphaFoldDB" id="T0JLX2"/>
<dbReference type="SUPFAM" id="SSF53807">
    <property type="entry name" value="Helical backbone' metal receptor"/>
    <property type="match status" value="1"/>
</dbReference>
<reference evidence="3 4" key="1">
    <citation type="submission" date="2013-07" db="EMBL/GenBank/DDBJ databases">
        <title>Sulfurimonas hongkongensis AST-10 Genome Sequencing.</title>
        <authorList>
            <person name="Cai L."/>
            <person name="Zhang T."/>
        </authorList>
    </citation>
    <scope>NUCLEOTIDE SEQUENCE [LARGE SCALE GENOMIC DNA]</scope>
    <source>
        <strain evidence="3 4">AST-10</strain>
    </source>
</reference>
<evidence type="ECO:0000256" key="1">
    <source>
        <dbReference type="ARBA" id="ARBA00022729"/>
    </source>
</evidence>